<name>A0A4R3VDF0_9BURK</name>
<dbReference type="PANTHER" id="PTHR21581">
    <property type="entry name" value="D-ALANYL-D-ALANINE CARBOXYPEPTIDASE"/>
    <property type="match status" value="1"/>
</dbReference>
<accession>A0A4R3VDF0</accession>
<dbReference type="SUPFAM" id="SSF56601">
    <property type="entry name" value="beta-lactamase/transpeptidase-like"/>
    <property type="match status" value="1"/>
</dbReference>
<evidence type="ECO:0000256" key="9">
    <source>
        <dbReference type="RuleBase" id="RU004016"/>
    </source>
</evidence>
<evidence type="ECO:0000259" key="12">
    <source>
        <dbReference type="Pfam" id="PF00768"/>
    </source>
</evidence>
<keyword evidence="5" id="KW-0573">Peptidoglycan synthesis</keyword>
<feature type="active site" description="Proton acceptor" evidence="7">
    <location>
        <position position="206"/>
    </location>
</feature>
<protein>
    <submittedName>
        <fullName evidence="13">D-alanyl-D-alanine endopeptidase (Penicillin-binding protein 7)</fullName>
    </submittedName>
</protein>
<dbReference type="NCBIfam" id="NF008668">
    <property type="entry name" value="PRK11669.1"/>
    <property type="match status" value="1"/>
</dbReference>
<reference evidence="13 14" key="1">
    <citation type="submission" date="2019-03" db="EMBL/GenBank/DDBJ databases">
        <title>Genomic Encyclopedia of Type Strains, Phase IV (KMG-IV): sequencing the most valuable type-strain genomes for metagenomic binning, comparative biology and taxonomic classification.</title>
        <authorList>
            <person name="Goeker M."/>
        </authorList>
    </citation>
    <scope>NUCLEOTIDE SEQUENCE [LARGE SCALE GENOMIC DNA]</scope>
    <source>
        <strain evidence="13 14">DSM 100048</strain>
    </source>
</reference>
<dbReference type="GO" id="GO:0009252">
    <property type="term" value="P:peptidoglycan biosynthetic process"/>
    <property type="evidence" value="ECO:0007669"/>
    <property type="project" value="UniProtKB-KW"/>
</dbReference>
<feature type="binding site" evidence="8">
    <location>
        <position position="366"/>
    </location>
    <ligand>
        <name>substrate</name>
    </ligand>
</feature>
<feature type="active site" description="Acyl-ester intermediate" evidence="7">
    <location>
        <position position="203"/>
    </location>
</feature>
<keyword evidence="14" id="KW-1185">Reference proteome</keyword>
<dbReference type="GO" id="GO:0009002">
    <property type="term" value="F:serine-type D-Ala-D-Ala carboxypeptidase activity"/>
    <property type="evidence" value="ECO:0007669"/>
    <property type="project" value="InterPro"/>
</dbReference>
<proteinExistence type="inferred from homology"/>
<keyword evidence="2 11" id="KW-0732">Signal</keyword>
<feature type="signal peptide" evidence="11">
    <location>
        <begin position="1"/>
        <end position="33"/>
    </location>
</feature>
<evidence type="ECO:0000256" key="1">
    <source>
        <dbReference type="ARBA" id="ARBA00007164"/>
    </source>
</evidence>
<evidence type="ECO:0000256" key="6">
    <source>
        <dbReference type="ARBA" id="ARBA00023316"/>
    </source>
</evidence>
<evidence type="ECO:0000256" key="4">
    <source>
        <dbReference type="ARBA" id="ARBA00022960"/>
    </source>
</evidence>
<gene>
    <name evidence="13" type="ORF">EV686_102407</name>
</gene>
<keyword evidence="4" id="KW-0133">Cell shape</keyword>
<keyword evidence="6" id="KW-0961">Cell wall biogenesis/degradation</keyword>
<evidence type="ECO:0000256" key="8">
    <source>
        <dbReference type="PIRSR" id="PIRSR618044-2"/>
    </source>
</evidence>
<dbReference type="AlphaFoldDB" id="A0A4R3VDF0"/>
<feature type="compositionally biased region" description="Low complexity" evidence="10">
    <location>
        <begin position="103"/>
        <end position="139"/>
    </location>
</feature>
<feature type="active site" evidence="7">
    <location>
        <position position="260"/>
    </location>
</feature>
<dbReference type="GO" id="GO:0008360">
    <property type="term" value="P:regulation of cell shape"/>
    <property type="evidence" value="ECO:0007669"/>
    <property type="project" value="UniProtKB-KW"/>
</dbReference>
<comment type="caution">
    <text evidence="13">The sequence shown here is derived from an EMBL/GenBank/DDBJ whole genome shotgun (WGS) entry which is preliminary data.</text>
</comment>
<dbReference type="Gene3D" id="3.40.710.10">
    <property type="entry name" value="DD-peptidase/beta-lactamase superfamily"/>
    <property type="match status" value="1"/>
</dbReference>
<dbReference type="GO" id="GO:0071555">
    <property type="term" value="P:cell wall organization"/>
    <property type="evidence" value="ECO:0007669"/>
    <property type="project" value="UniProtKB-KW"/>
</dbReference>
<dbReference type="EMBL" id="SMBX01000002">
    <property type="protein sequence ID" value="TCV01694.1"/>
    <property type="molecule type" value="Genomic_DNA"/>
</dbReference>
<evidence type="ECO:0000256" key="7">
    <source>
        <dbReference type="PIRSR" id="PIRSR618044-1"/>
    </source>
</evidence>
<dbReference type="Proteomes" id="UP000294692">
    <property type="component" value="Unassembled WGS sequence"/>
</dbReference>
<evidence type="ECO:0000256" key="11">
    <source>
        <dbReference type="SAM" id="SignalP"/>
    </source>
</evidence>
<feature type="region of interest" description="Disordered" evidence="10">
    <location>
        <begin position="42"/>
        <end position="146"/>
    </location>
</feature>
<evidence type="ECO:0000256" key="10">
    <source>
        <dbReference type="SAM" id="MobiDB-lite"/>
    </source>
</evidence>
<keyword evidence="3" id="KW-0378">Hydrolase</keyword>
<feature type="compositionally biased region" description="Low complexity" evidence="10">
    <location>
        <begin position="74"/>
        <end position="94"/>
    </location>
</feature>
<evidence type="ECO:0000256" key="3">
    <source>
        <dbReference type="ARBA" id="ARBA00022801"/>
    </source>
</evidence>
<dbReference type="InterPro" id="IPR012338">
    <property type="entry name" value="Beta-lactam/transpept-like"/>
</dbReference>
<comment type="similarity">
    <text evidence="1 9">Belongs to the peptidase S11 family.</text>
</comment>
<feature type="compositionally biased region" description="Low complexity" evidence="10">
    <location>
        <begin position="42"/>
        <end position="52"/>
    </location>
</feature>
<evidence type="ECO:0000313" key="13">
    <source>
        <dbReference type="EMBL" id="TCV01694.1"/>
    </source>
</evidence>
<evidence type="ECO:0000313" key="14">
    <source>
        <dbReference type="Proteomes" id="UP000294692"/>
    </source>
</evidence>
<organism evidence="13 14">
    <name type="scientific">Paracandidimonas soli</name>
    <dbReference type="NCBI Taxonomy" id="1917182"/>
    <lineage>
        <taxon>Bacteria</taxon>
        <taxon>Pseudomonadati</taxon>
        <taxon>Pseudomonadota</taxon>
        <taxon>Betaproteobacteria</taxon>
        <taxon>Burkholderiales</taxon>
        <taxon>Alcaligenaceae</taxon>
        <taxon>Paracandidimonas</taxon>
    </lineage>
</organism>
<dbReference type="RefSeq" id="WP_377748101.1">
    <property type="nucleotide sequence ID" value="NZ_JBHRVM010000001.1"/>
</dbReference>
<evidence type="ECO:0000256" key="2">
    <source>
        <dbReference type="ARBA" id="ARBA00022729"/>
    </source>
</evidence>
<dbReference type="InterPro" id="IPR018044">
    <property type="entry name" value="Peptidase_S11"/>
</dbReference>
<dbReference type="PRINTS" id="PR00725">
    <property type="entry name" value="DADACBPTASE1"/>
</dbReference>
<dbReference type="GO" id="GO:0006508">
    <property type="term" value="P:proteolysis"/>
    <property type="evidence" value="ECO:0007669"/>
    <property type="project" value="InterPro"/>
</dbReference>
<dbReference type="PANTHER" id="PTHR21581:SF26">
    <property type="entry name" value="D-ALANYL-D-ALANINE ENDOPEPTIDASE"/>
    <property type="match status" value="1"/>
</dbReference>
<evidence type="ECO:0000256" key="5">
    <source>
        <dbReference type="ARBA" id="ARBA00022984"/>
    </source>
</evidence>
<dbReference type="InterPro" id="IPR001967">
    <property type="entry name" value="Peptidase_S11_N"/>
</dbReference>
<feature type="domain" description="Peptidase S11 D-alanyl-D-alanine carboxypeptidase A N-terminal" evidence="12">
    <location>
        <begin position="175"/>
        <end position="395"/>
    </location>
</feature>
<sequence length="421" mass="44072">MSTFLPAFPAIRPLLLAMLLALFCLTGAQSAVAASQSSLKASASGSASASKAKSTKAKKTDAKAVAKTKKSGKGKTAAAGSAKKSTAKASPSKKTASKKASAKKTSTAKAKSTKKTSPTKTVTAKKSGAAKASVAKSGVNTRARLSQRAAGSGAVMTAAYSPSAHAGADSLEPPRSEVALVIDLESSSVLYEKNSSEVRPIASITKLMTALVVLEGGQPLSEKLDVTSDDIDRLRNSGSRLPTGATLTREELLLLALMSSENRAAHALGRNYPGGITAFVKAMNRKAAELGMSQSRFADPTGLSSENVSTPYDLVKLLKATSAHPLISRHTTEPSHDISLQNGSQLTYKNTNRLLGNDEWNIQVSKTGFIKEAGRCLVMLTRLQDREVAVILLNSNGSLTRFADAVRVRRLIESQGTLAML</sequence>
<feature type="chain" id="PRO_5020753029" evidence="11">
    <location>
        <begin position="34"/>
        <end position="421"/>
    </location>
</feature>
<dbReference type="Pfam" id="PF00768">
    <property type="entry name" value="Peptidase_S11"/>
    <property type="match status" value="1"/>
</dbReference>